<comment type="caution">
    <text evidence="11">The sequence shown here is derived from an EMBL/GenBank/DDBJ whole genome shotgun (WGS) entry which is preliminary data.</text>
</comment>
<dbReference type="Gene3D" id="3.30.160.60">
    <property type="entry name" value="Classic Zinc Finger"/>
    <property type="match status" value="2"/>
</dbReference>
<dbReference type="InterPro" id="IPR036236">
    <property type="entry name" value="Znf_C2H2_sf"/>
</dbReference>
<dbReference type="PANTHER" id="PTHR46179:SF13">
    <property type="entry name" value="C2H2-TYPE DOMAIN-CONTAINING PROTEIN"/>
    <property type="match status" value="1"/>
</dbReference>
<evidence type="ECO:0000256" key="6">
    <source>
        <dbReference type="ARBA" id="ARBA00023163"/>
    </source>
</evidence>
<keyword evidence="3 8" id="KW-0863">Zinc-finger</keyword>
<accession>A0ABD0J362</accession>
<dbReference type="Proteomes" id="UP001519460">
    <property type="component" value="Unassembled WGS sequence"/>
</dbReference>
<name>A0ABD0J362_9CAEN</name>
<dbReference type="SUPFAM" id="SSF57667">
    <property type="entry name" value="beta-beta-alpha zinc fingers"/>
    <property type="match status" value="2"/>
</dbReference>
<dbReference type="InterPro" id="IPR051061">
    <property type="entry name" value="Zinc_finger_trans_reg"/>
</dbReference>
<comment type="subcellular location">
    <subcellularLocation>
        <location evidence="1">Nucleus</location>
    </subcellularLocation>
</comment>
<feature type="domain" description="C2H2-type" evidence="10">
    <location>
        <begin position="134"/>
        <end position="161"/>
    </location>
</feature>
<keyword evidence="4" id="KW-0862">Zinc</keyword>
<dbReference type="PROSITE" id="PS50157">
    <property type="entry name" value="ZINC_FINGER_C2H2_2"/>
    <property type="match status" value="4"/>
</dbReference>
<organism evidence="11 12">
    <name type="scientific">Batillaria attramentaria</name>
    <dbReference type="NCBI Taxonomy" id="370345"/>
    <lineage>
        <taxon>Eukaryota</taxon>
        <taxon>Metazoa</taxon>
        <taxon>Spiralia</taxon>
        <taxon>Lophotrochozoa</taxon>
        <taxon>Mollusca</taxon>
        <taxon>Gastropoda</taxon>
        <taxon>Caenogastropoda</taxon>
        <taxon>Sorbeoconcha</taxon>
        <taxon>Cerithioidea</taxon>
        <taxon>Batillariidae</taxon>
        <taxon>Batillaria</taxon>
    </lineage>
</organism>
<evidence type="ECO:0000256" key="4">
    <source>
        <dbReference type="ARBA" id="ARBA00022833"/>
    </source>
</evidence>
<sequence length="230" mass="25520">MVDKDDGIVNESEAQKGGSTETQHPNQETNPLEAHVPKKKKHQPKMCSMCGKTMSREFTLKRHIELVHLKDSHSVVCPEEGCNKTFSRTKYLVAHMGDVHMNSTGETQTCHKCGKTFSSKKALADHSRYHGEIYNCTQCGANFPSRSSLYDHKRMCGTCEPISSPCGKIYQSSSGLWKHKKTCSLCIRSMNDSHISSTFNNDVPLNLSTSASTIHEAREPSTLLTPQSAS</sequence>
<keyword evidence="12" id="KW-1185">Reference proteome</keyword>
<evidence type="ECO:0000313" key="12">
    <source>
        <dbReference type="Proteomes" id="UP001519460"/>
    </source>
</evidence>
<evidence type="ECO:0000256" key="7">
    <source>
        <dbReference type="ARBA" id="ARBA00023242"/>
    </source>
</evidence>
<evidence type="ECO:0000256" key="3">
    <source>
        <dbReference type="ARBA" id="ARBA00022771"/>
    </source>
</evidence>
<keyword evidence="5" id="KW-0805">Transcription regulation</keyword>
<evidence type="ECO:0000313" key="11">
    <source>
        <dbReference type="EMBL" id="KAK7454116.1"/>
    </source>
</evidence>
<dbReference type="GO" id="GO:0005634">
    <property type="term" value="C:nucleus"/>
    <property type="evidence" value="ECO:0007669"/>
    <property type="project" value="UniProtKB-SubCell"/>
</dbReference>
<keyword evidence="2" id="KW-0479">Metal-binding</keyword>
<reference evidence="11 12" key="1">
    <citation type="journal article" date="2023" name="Sci. Data">
        <title>Genome assembly of the Korean intertidal mud-creeper Batillaria attramentaria.</title>
        <authorList>
            <person name="Patra A.K."/>
            <person name="Ho P.T."/>
            <person name="Jun S."/>
            <person name="Lee S.J."/>
            <person name="Kim Y."/>
            <person name="Won Y.J."/>
        </authorList>
    </citation>
    <scope>NUCLEOTIDE SEQUENCE [LARGE SCALE GENOMIC DNA]</scope>
    <source>
        <strain evidence="11">Wonlab-2016</strain>
    </source>
</reference>
<proteinExistence type="predicted"/>
<dbReference type="SMART" id="SM00355">
    <property type="entry name" value="ZnF_C2H2"/>
    <property type="match status" value="4"/>
</dbReference>
<dbReference type="InterPro" id="IPR013087">
    <property type="entry name" value="Znf_C2H2_type"/>
</dbReference>
<feature type="region of interest" description="Disordered" evidence="9">
    <location>
        <begin position="1"/>
        <end position="46"/>
    </location>
</feature>
<dbReference type="AlphaFoldDB" id="A0ABD0J362"/>
<evidence type="ECO:0000256" key="5">
    <source>
        <dbReference type="ARBA" id="ARBA00023015"/>
    </source>
</evidence>
<dbReference type="PANTHER" id="PTHR46179">
    <property type="entry name" value="ZINC FINGER PROTEIN"/>
    <property type="match status" value="1"/>
</dbReference>
<evidence type="ECO:0000259" key="10">
    <source>
        <dbReference type="PROSITE" id="PS50157"/>
    </source>
</evidence>
<dbReference type="GO" id="GO:0008270">
    <property type="term" value="F:zinc ion binding"/>
    <property type="evidence" value="ECO:0007669"/>
    <property type="project" value="UniProtKB-KW"/>
</dbReference>
<keyword evidence="7" id="KW-0539">Nucleus</keyword>
<dbReference type="Pfam" id="PF00096">
    <property type="entry name" value="zf-C2H2"/>
    <property type="match status" value="3"/>
</dbReference>
<evidence type="ECO:0000256" key="2">
    <source>
        <dbReference type="ARBA" id="ARBA00022723"/>
    </source>
</evidence>
<evidence type="ECO:0000256" key="8">
    <source>
        <dbReference type="PROSITE-ProRule" id="PRU00042"/>
    </source>
</evidence>
<evidence type="ECO:0000256" key="1">
    <source>
        <dbReference type="ARBA" id="ARBA00004123"/>
    </source>
</evidence>
<feature type="compositionally biased region" description="Polar residues" evidence="9">
    <location>
        <begin position="17"/>
        <end position="30"/>
    </location>
</feature>
<dbReference type="PROSITE" id="PS00028">
    <property type="entry name" value="ZINC_FINGER_C2H2_1"/>
    <property type="match status" value="3"/>
</dbReference>
<dbReference type="EMBL" id="JACVVK020000705">
    <property type="protein sequence ID" value="KAK7454116.1"/>
    <property type="molecule type" value="Genomic_DNA"/>
</dbReference>
<evidence type="ECO:0000256" key="9">
    <source>
        <dbReference type="SAM" id="MobiDB-lite"/>
    </source>
</evidence>
<feature type="domain" description="C2H2-type" evidence="10">
    <location>
        <begin position="108"/>
        <end position="130"/>
    </location>
</feature>
<feature type="domain" description="C2H2-type" evidence="10">
    <location>
        <begin position="45"/>
        <end position="73"/>
    </location>
</feature>
<gene>
    <name evidence="11" type="ORF">BaRGS_00039604</name>
</gene>
<protein>
    <recommendedName>
        <fullName evidence="10">C2H2-type domain-containing protein</fullName>
    </recommendedName>
</protein>
<feature type="domain" description="C2H2-type" evidence="10">
    <location>
        <begin position="75"/>
        <end position="105"/>
    </location>
</feature>
<keyword evidence="6" id="KW-0804">Transcription</keyword>